<accession>A0ABN9L946</accession>
<proteinExistence type="predicted"/>
<name>A0ABN9L946_9NEOB</name>
<evidence type="ECO:0000313" key="1">
    <source>
        <dbReference type="EMBL" id="CAJ0936377.1"/>
    </source>
</evidence>
<reference evidence="1" key="1">
    <citation type="submission" date="2023-07" db="EMBL/GenBank/DDBJ databases">
        <authorList>
            <person name="Stuckert A."/>
        </authorList>
    </citation>
    <scope>NUCLEOTIDE SEQUENCE</scope>
</reference>
<evidence type="ECO:0000313" key="2">
    <source>
        <dbReference type="Proteomes" id="UP001176940"/>
    </source>
</evidence>
<dbReference type="EMBL" id="CAUEEQ010012281">
    <property type="protein sequence ID" value="CAJ0936377.1"/>
    <property type="molecule type" value="Genomic_DNA"/>
</dbReference>
<dbReference type="Proteomes" id="UP001176940">
    <property type="component" value="Unassembled WGS sequence"/>
</dbReference>
<protein>
    <submittedName>
        <fullName evidence="1">Uncharacterized protein</fullName>
    </submittedName>
</protein>
<comment type="caution">
    <text evidence="1">The sequence shown here is derived from an EMBL/GenBank/DDBJ whole genome shotgun (WGS) entry which is preliminary data.</text>
</comment>
<gene>
    <name evidence="1" type="ORF">RIMI_LOCUS6722820</name>
</gene>
<sequence length="81" mass="9312">MYLNCSNPPQVTPFWKTRPPKKLIKMCGIAVMDGIWLHFVQKGKIRSVSIVHDCPFHCEDIWVICPAFLPPYPCHPTHPAK</sequence>
<keyword evidence="2" id="KW-1185">Reference proteome</keyword>
<organism evidence="1 2">
    <name type="scientific">Ranitomeya imitator</name>
    <name type="common">mimic poison frog</name>
    <dbReference type="NCBI Taxonomy" id="111125"/>
    <lineage>
        <taxon>Eukaryota</taxon>
        <taxon>Metazoa</taxon>
        <taxon>Chordata</taxon>
        <taxon>Craniata</taxon>
        <taxon>Vertebrata</taxon>
        <taxon>Euteleostomi</taxon>
        <taxon>Amphibia</taxon>
        <taxon>Batrachia</taxon>
        <taxon>Anura</taxon>
        <taxon>Neobatrachia</taxon>
        <taxon>Hyloidea</taxon>
        <taxon>Dendrobatidae</taxon>
        <taxon>Dendrobatinae</taxon>
        <taxon>Ranitomeya</taxon>
    </lineage>
</organism>